<feature type="transmembrane region" description="Helical" evidence="8">
    <location>
        <begin position="103"/>
        <end position="126"/>
    </location>
</feature>
<dbReference type="InterPro" id="IPR026030">
    <property type="entry name" value="Pur-cyt_permease_Fcy2/21/22"/>
</dbReference>
<dbReference type="Pfam" id="PF02133">
    <property type="entry name" value="Transp_cyt_pur"/>
    <property type="match status" value="1"/>
</dbReference>
<keyword evidence="3 7" id="KW-0813">Transport</keyword>
<dbReference type="Gene3D" id="1.10.4160.10">
    <property type="entry name" value="Hydantoin permease"/>
    <property type="match status" value="1"/>
</dbReference>
<evidence type="ECO:0000313" key="10">
    <source>
        <dbReference type="Proteomes" id="UP000182589"/>
    </source>
</evidence>
<dbReference type="STRING" id="89784.SAMN04489725_102151"/>
<feature type="transmembrane region" description="Helical" evidence="8">
    <location>
        <begin position="246"/>
        <end position="269"/>
    </location>
</feature>
<name>A0A1H2R3X0_9BACL</name>
<evidence type="ECO:0000256" key="5">
    <source>
        <dbReference type="ARBA" id="ARBA00022989"/>
    </source>
</evidence>
<dbReference type="GO" id="GO:0022857">
    <property type="term" value="F:transmembrane transporter activity"/>
    <property type="evidence" value="ECO:0007669"/>
    <property type="project" value="InterPro"/>
</dbReference>
<protein>
    <submittedName>
        <fullName evidence="9">Nucleobase:cation symporter-1, NCS1 family</fullName>
    </submittedName>
</protein>
<keyword evidence="6 7" id="KW-0472">Membrane</keyword>
<dbReference type="RefSeq" id="WP_074691522.1">
    <property type="nucleotide sequence ID" value="NZ_FNOJ01000002.1"/>
</dbReference>
<evidence type="ECO:0000256" key="4">
    <source>
        <dbReference type="ARBA" id="ARBA00022692"/>
    </source>
</evidence>
<reference evidence="10" key="1">
    <citation type="submission" date="2016-10" db="EMBL/GenBank/DDBJ databases">
        <authorList>
            <person name="Varghese N."/>
        </authorList>
    </citation>
    <scope>NUCLEOTIDE SEQUENCE [LARGE SCALE GENOMIC DNA]</scope>
    <source>
        <strain evidence="10">DSM 12489</strain>
    </source>
</reference>
<evidence type="ECO:0000256" key="3">
    <source>
        <dbReference type="ARBA" id="ARBA00022448"/>
    </source>
</evidence>
<keyword evidence="4 8" id="KW-0812">Transmembrane</keyword>
<dbReference type="PIRSF" id="PIRSF002744">
    <property type="entry name" value="Pur-cyt_permease"/>
    <property type="match status" value="1"/>
</dbReference>
<evidence type="ECO:0000256" key="2">
    <source>
        <dbReference type="ARBA" id="ARBA00008974"/>
    </source>
</evidence>
<evidence type="ECO:0000256" key="1">
    <source>
        <dbReference type="ARBA" id="ARBA00004141"/>
    </source>
</evidence>
<evidence type="ECO:0000256" key="8">
    <source>
        <dbReference type="SAM" id="Phobius"/>
    </source>
</evidence>
<dbReference type="PANTHER" id="PTHR31806:SF1">
    <property type="entry name" value="PURINE-CYTOSINE PERMEASE FCY2-RELATED"/>
    <property type="match status" value="1"/>
</dbReference>
<dbReference type="Proteomes" id="UP000182589">
    <property type="component" value="Unassembled WGS sequence"/>
</dbReference>
<feature type="transmembrane region" description="Helical" evidence="8">
    <location>
        <begin position="204"/>
        <end position="225"/>
    </location>
</feature>
<accession>A0A1H2R3X0</accession>
<feature type="transmembrane region" description="Helical" evidence="8">
    <location>
        <begin position="289"/>
        <end position="311"/>
    </location>
</feature>
<feature type="transmembrane region" description="Helical" evidence="8">
    <location>
        <begin position="138"/>
        <end position="160"/>
    </location>
</feature>
<evidence type="ECO:0000313" key="9">
    <source>
        <dbReference type="EMBL" id="SDW14087.1"/>
    </source>
</evidence>
<keyword evidence="10" id="KW-1185">Reference proteome</keyword>
<dbReference type="PANTHER" id="PTHR31806">
    <property type="entry name" value="PURINE-CYTOSINE PERMEASE FCY2-RELATED"/>
    <property type="match status" value="1"/>
</dbReference>
<gene>
    <name evidence="9" type="ORF">SAMN04489725_102151</name>
</gene>
<feature type="transmembrane region" description="Helical" evidence="8">
    <location>
        <begin position="404"/>
        <end position="425"/>
    </location>
</feature>
<evidence type="ECO:0000256" key="6">
    <source>
        <dbReference type="ARBA" id="ARBA00023136"/>
    </source>
</evidence>
<proteinExistence type="inferred from homology"/>
<comment type="similarity">
    <text evidence="2 7">Belongs to the purine-cytosine permease (2.A.39) family.</text>
</comment>
<sequence length="463" mass="51134">MSYADTSDTYGSEVLHVEPHGIDPIPQSERHGRVSSLFTLWFSANLEFATLTTGVLGVGVFGLSFWQAAVAIVIGTVVGALAIGFLTTFGYRWGLPQLIQSRAAFGYFGNFLPGILNFLCGIGWYTVNTVLGVYALQWLLPIGFLPNLIIMIILQAIISIYGHNMIHWVERVAVLILLVIFILVSVYAFPHIHFNIAENPHASAFSGTSGSMILSIAISLSYMMGWMTYSSDYSRYFPRDTKSTKAFAAAFWGNVIPAVWLELLGTGLSTFTSVSKPTDLVSGILPHPLAIVTMLAIILGTITANVINIYSGSISLLSIDVGIVRAVAPKRWVAALLVGILGGILSYVGGQSGYYQNYSNFLFVLAYWISPWAAVVIGDYLLVRRHRDEIDDFYDKNRPLRVGFWAFLIGFACSIPFFNQVMYTGYFAKHYPQIGDISYYVSFVVAFVLYALFANRQTAQVRP</sequence>
<keyword evidence="5 8" id="KW-1133">Transmembrane helix</keyword>
<feature type="transmembrane region" description="Helical" evidence="8">
    <location>
        <begin position="332"/>
        <end position="349"/>
    </location>
</feature>
<dbReference type="GO" id="GO:0005886">
    <property type="term" value="C:plasma membrane"/>
    <property type="evidence" value="ECO:0007669"/>
    <property type="project" value="TreeGrafter"/>
</dbReference>
<organism evidence="9 10">
    <name type="scientific">Alicyclobacillus hesperidum</name>
    <dbReference type="NCBI Taxonomy" id="89784"/>
    <lineage>
        <taxon>Bacteria</taxon>
        <taxon>Bacillati</taxon>
        <taxon>Bacillota</taxon>
        <taxon>Bacilli</taxon>
        <taxon>Bacillales</taxon>
        <taxon>Alicyclobacillaceae</taxon>
        <taxon>Alicyclobacillus</taxon>
    </lineage>
</organism>
<feature type="transmembrane region" description="Helical" evidence="8">
    <location>
        <begin position="172"/>
        <end position="192"/>
    </location>
</feature>
<evidence type="ECO:0000256" key="7">
    <source>
        <dbReference type="PIRNR" id="PIRNR002744"/>
    </source>
</evidence>
<feature type="transmembrane region" description="Helical" evidence="8">
    <location>
        <begin position="37"/>
        <end position="62"/>
    </location>
</feature>
<comment type="subcellular location">
    <subcellularLocation>
        <location evidence="1">Membrane</location>
        <topology evidence="1">Multi-pass membrane protein</topology>
    </subcellularLocation>
</comment>
<feature type="transmembrane region" description="Helical" evidence="8">
    <location>
        <begin position="361"/>
        <end position="383"/>
    </location>
</feature>
<feature type="transmembrane region" description="Helical" evidence="8">
    <location>
        <begin position="437"/>
        <end position="454"/>
    </location>
</feature>
<dbReference type="EMBL" id="FNOJ01000002">
    <property type="protein sequence ID" value="SDW14087.1"/>
    <property type="molecule type" value="Genomic_DNA"/>
</dbReference>
<dbReference type="AlphaFoldDB" id="A0A1H2R3X0"/>
<dbReference type="InterPro" id="IPR001248">
    <property type="entry name" value="Pur-cyt_permease"/>
</dbReference>
<feature type="transmembrane region" description="Helical" evidence="8">
    <location>
        <begin position="68"/>
        <end position="91"/>
    </location>
</feature>